<dbReference type="PANTHER" id="PTHR43179:SF7">
    <property type="entry name" value="RHAMNOSYLTRANSFERASE WBBL"/>
    <property type="match status" value="1"/>
</dbReference>
<dbReference type="Gene3D" id="3.90.550.10">
    <property type="entry name" value="Spore Coat Polysaccharide Biosynthesis Protein SpsA, Chain A"/>
    <property type="match status" value="1"/>
</dbReference>
<comment type="caution">
    <text evidence="2">The sequence shown here is derived from an EMBL/GenBank/DDBJ whole genome shotgun (WGS) entry which is preliminary data.</text>
</comment>
<dbReference type="SUPFAM" id="SSF53448">
    <property type="entry name" value="Nucleotide-diphospho-sugar transferases"/>
    <property type="match status" value="1"/>
</dbReference>
<protein>
    <submittedName>
        <fullName evidence="2">Glycosyltransferase family 2 protein</fullName>
    </submittedName>
</protein>
<dbReference type="RefSeq" id="WP_149299664.1">
    <property type="nucleotide sequence ID" value="NZ_VTWH01000002.1"/>
</dbReference>
<organism evidence="2 3">
    <name type="scientific">Aureimonas fodinaquatilis</name>
    <dbReference type="NCBI Taxonomy" id="2565783"/>
    <lineage>
        <taxon>Bacteria</taxon>
        <taxon>Pseudomonadati</taxon>
        <taxon>Pseudomonadota</taxon>
        <taxon>Alphaproteobacteria</taxon>
        <taxon>Hyphomicrobiales</taxon>
        <taxon>Aurantimonadaceae</taxon>
        <taxon>Aureimonas</taxon>
    </lineage>
</organism>
<dbReference type="AlphaFoldDB" id="A0A5B0DZD6"/>
<dbReference type="Pfam" id="PF00535">
    <property type="entry name" value="Glycos_transf_2"/>
    <property type="match status" value="1"/>
</dbReference>
<keyword evidence="2" id="KW-0808">Transferase</keyword>
<dbReference type="CDD" id="cd04186">
    <property type="entry name" value="GT_2_like_c"/>
    <property type="match status" value="1"/>
</dbReference>
<evidence type="ECO:0000313" key="3">
    <source>
        <dbReference type="Proteomes" id="UP000324738"/>
    </source>
</evidence>
<keyword evidence="3" id="KW-1185">Reference proteome</keyword>
<feature type="domain" description="Glycosyltransferase 2-like" evidence="1">
    <location>
        <begin position="4"/>
        <end position="134"/>
    </location>
</feature>
<gene>
    <name evidence="2" type="ORF">FPY71_08705</name>
</gene>
<accession>A0A5B0DZD6</accession>
<dbReference type="PANTHER" id="PTHR43179">
    <property type="entry name" value="RHAMNOSYLTRANSFERASE WBBL"/>
    <property type="match status" value="1"/>
</dbReference>
<evidence type="ECO:0000313" key="2">
    <source>
        <dbReference type="EMBL" id="KAA0970569.1"/>
    </source>
</evidence>
<proteinExistence type="predicted"/>
<name>A0A5B0DZD6_9HYPH</name>
<dbReference type="OrthoDB" id="9771846at2"/>
<evidence type="ECO:0000259" key="1">
    <source>
        <dbReference type="Pfam" id="PF00535"/>
    </source>
</evidence>
<dbReference type="EMBL" id="VTWH01000002">
    <property type="protein sequence ID" value="KAA0970569.1"/>
    <property type="molecule type" value="Genomic_DNA"/>
</dbReference>
<reference evidence="2 3" key="1">
    <citation type="submission" date="2019-08" db="EMBL/GenBank/DDBJ databases">
        <title>Aureimonas fodiniaquatilis sp. nov., isolated from a coal mine wastewater.</title>
        <authorList>
            <person name="Kim W."/>
        </authorList>
    </citation>
    <scope>NUCLEOTIDE SEQUENCE [LARGE SCALE GENOMIC DNA]</scope>
    <source>
        <strain evidence="2 3">CAU 1482</strain>
    </source>
</reference>
<dbReference type="Proteomes" id="UP000324738">
    <property type="component" value="Unassembled WGS sequence"/>
</dbReference>
<dbReference type="GO" id="GO:0016740">
    <property type="term" value="F:transferase activity"/>
    <property type="evidence" value="ECO:0007669"/>
    <property type="project" value="UniProtKB-KW"/>
</dbReference>
<dbReference type="InterPro" id="IPR001173">
    <property type="entry name" value="Glyco_trans_2-like"/>
</dbReference>
<sequence>MKLSVVIVNYRTPLMVVDAVGSLVDDPSLPSGTRIVVVDGGSGDDSAQVLAREIAARGWAGQVDLLALTENRGFAYANNRGIEHLRAAGHAPEYFLLLNPDTVCRPGAASALTSFLDAHPAAGIAGSRLEDMDGTPQACAFRFPNPIGEFESEIRLGPVSKLLRQWSNLAPVSNEPTEVEWVSGASFMVRASMVDQLGLMNEDYFLYYEEVDYCLKAARAGWQCWYVPASRVVHLVGQSTKVTRRNEELPRRPAYWFESRRRYFLTNHGRFYTFMADLAWMAGFGLRRIRRPLRKDTHVPPHLFGDFVRHSVIVQGRNIPMVSG</sequence>
<dbReference type="InterPro" id="IPR029044">
    <property type="entry name" value="Nucleotide-diphossugar_trans"/>
</dbReference>